<organism evidence="1 2">
    <name type="scientific">Caballeronia hypogeia</name>
    <dbReference type="NCBI Taxonomy" id="1777140"/>
    <lineage>
        <taxon>Bacteria</taxon>
        <taxon>Pseudomonadati</taxon>
        <taxon>Pseudomonadota</taxon>
        <taxon>Betaproteobacteria</taxon>
        <taxon>Burkholderiales</taxon>
        <taxon>Burkholderiaceae</taxon>
        <taxon>Caballeronia</taxon>
    </lineage>
</organism>
<evidence type="ECO:0000313" key="1">
    <source>
        <dbReference type="EMBL" id="SAK60156.1"/>
    </source>
</evidence>
<dbReference type="Proteomes" id="UP000054851">
    <property type="component" value="Unassembled WGS sequence"/>
</dbReference>
<dbReference type="AlphaFoldDB" id="A0A158ARS4"/>
<name>A0A158ARS4_9BURK</name>
<evidence type="ECO:0000313" key="2">
    <source>
        <dbReference type="Proteomes" id="UP000054851"/>
    </source>
</evidence>
<gene>
    <name evidence="1" type="ORF">AWB79_02685</name>
</gene>
<comment type="caution">
    <text evidence="1">The sequence shown here is derived from an EMBL/GenBank/DDBJ whole genome shotgun (WGS) entry which is preliminary data.</text>
</comment>
<dbReference type="STRING" id="1777140.AWB79_02685"/>
<reference evidence="1" key="1">
    <citation type="submission" date="2016-01" db="EMBL/GenBank/DDBJ databases">
        <authorList>
            <person name="Peeters C."/>
        </authorList>
    </citation>
    <scope>NUCLEOTIDE SEQUENCE</scope>
    <source>
        <strain evidence="1">LMG 29322</strain>
    </source>
</reference>
<accession>A0A158ARS4</accession>
<protein>
    <submittedName>
        <fullName evidence="1">Uncharacterized protein</fullName>
    </submittedName>
</protein>
<sequence length="164" mass="17339">MGRPIIAAYALAANRAATYLATFRAIAKKYPDRAPQSILADLIESEPGSLGKWFAAAKDAGLLDIALSLAKNHPTDPKTLTRAAREFAVKQPSFAMACGLCALRWMDAGYRYEIAPIDVLDAYDATVKAAAAAGVPAPDVQARVRQLVGAPSSIIAKVLATKRA</sequence>
<proteinExistence type="predicted"/>
<dbReference type="EMBL" id="FCOA02000007">
    <property type="protein sequence ID" value="SAK60156.1"/>
    <property type="molecule type" value="Genomic_DNA"/>
</dbReference>
<keyword evidence="2" id="KW-1185">Reference proteome</keyword>